<organism evidence="2 3">
    <name type="scientific">Thiomicrorhabdus immobilis</name>
    <dbReference type="NCBI Taxonomy" id="2791037"/>
    <lineage>
        <taxon>Bacteria</taxon>
        <taxon>Pseudomonadati</taxon>
        <taxon>Pseudomonadota</taxon>
        <taxon>Gammaproteobacteria</taxon>
        <taxon>Thiotrichales</taxon>
        <taxon>Piscirickettsiaceae</taxon>
        <taxon>Thiomicrorhabdus</taxon>
    </lineage>
</organism>
<keyword evidence="1" id="KW-0472">Membrane</keyword>
<proteinExistence type="predicted"/>
<dbReference type="RefSeq" id="WP_237262122.1">
    <property type="nucleotide sequence ID" value="NZ_AP024202.1"/>
</dbReference>
<protein>
    <submittedName>
        <fullName evidence="2">Uncharacterized protein</fullName>
    </submittedName>
</protein>
<keyword evidence="1" id="KW-0812">Transmembrane</keyword>
<sequence>MSKPSQTKHTPKKLPVFWILFFISTIGFSLMLLIQPDREPVDTAHLPWNSSFDGQGKLHALGLTLHKSTLSDAMALYGKDVEVKLFSDKDESNKSLEAYFPVIYIGSIKAGLTLKLEATNEELENAYSNGKKTSLTTSGEREVELYTSEIAKFFNSPISSMALIPRNNLTERAIDKRFGQPDRKEIQSDGLAHWFFDKLGLELIIDAEGPEALQYTSKQ</sequence>
<feature type="transmembrane region" description="Helical" evidence="1">
    <location>
        <begin position="16"/>
        <end position="34"/>
    </location>
</feature>
<evidence type="ECO:0000256" key="1">
    <source>
        <dbReference type="SAM" id="Phobius"/>
    </source>
</evidence>
<dbReference type="Proteomes" id="UP001054820">
    <property type="component" value="Chromosome"/>
</dbReference>
<evidence type="ECO:0000313" key="2">
    <source>
        <dbReference type="EMBL" id="BCN92421.1"/>
    </source>
</evidence>
<keyword evidence="3" id="KW-1185">Reference proteome</keyword>
<keyword evidence="1" id="KW-1133">Transmembrane helix</keyword>
<accession>A0ABM7MAQ5</accession>
<evidence type="ECO:0000313" key="3">
    <source>
        <dbReference type="Proteomes" id="UP001054820"/>
    </source>
</evidence>
<gene>
    <name evidence="2" type="ORF">THMIRHAM_02060</name>
</gene>
<reference evidence="2" key="1">
    <citation type="journal article" date="2022" name="Arch. Microbiol.">
        <title>Thiomicrorhabdus immobilis sp. nov., a mesophilic sulfur-oxidizing bacterium isolated from sediment of a brackish lake in northern Japan.</title>
        <authorList>
            <person name="Kojima H."/>
            <person name="Mochizuki J."/>
            <person name="Kanda M."/>
            <person name="Watanabe T."/>
            <person name="Fukui M."/>
        </authorList>
    </citation>
    <scope>NUCLEOTIDE SEQUENCE</scope>
    <source>
        <strain evidence="2">Am19</strain>
    </source>
</reference>
<dbReference type="EMBL" id="AP024202">
    <property type="protein sequence ID" value="BCN92421.1"/>
    <property type="molecule type" value="Genomic_DNA"/>
</dbReference>
<name>A0ABM7MAQ5_9GAMM</name>